<proteinExistence type="predicted"/>
<evidence type="ECO:0000313" key="1">
    <source>
        <dbReference type="EMBL" id="UPV74583.1"/>
    </source>
</evidence>
<keyword evidence="2" id="KW-1185">Reference proteome</keyword>
<accession>A0A8U0HV31</accession>
<name>A0A8U0HV31_9EURY</name>
<dbReference type="KEGG" id="halx:M0R89_00595"/>
<protein>
    <submittedName>
        <fullName evidence="1">Uncharacterized protein</fullName>
    </submittedName>
</protein>
<gene>
    <name evidence="1" type="ORF">M0R89_00595</name>
</gene>
<evidence type="ECO:0000313" key="2">
    <source>
        <dbReference type="Proteomes" id="UP000830729"/>
    </source>
</evidence>
<sequence>MSTQDETSNETHSIETISIRNRGRTELDRWLPSVESEFTVTDVIRLVDDYSDILMLKTEMGINVLVDHHIEGIDIDNPDADRLVGETFKHVEESNPPKFADYHHLVKVGEDPERVVPEEERHILTL</sequence>
<dbReference type="AlphaFoldDB" id="A0A8U0HV31"/>
<dbReference type="EMBL" id="CP096659">
    <property type="protein sequence ID" value="UPV74583.1"/>
    <property type="molecule type" value="Genomic_DNA"/>
</dbReference>
<dbReference type="GeneID" id="73043915"/>
<dbReference type="Proteomes" id="UP000830729">
    <property type="component" value="Chromosome"/>
</dbReference>
<reference evidence="1 2" key="1">
    <citation type="submission" date="2022-04" db="EMBL/GenBank/DDBJ databases">
        <title>Diverse halophilic archaea isolated from saline environments.</title>
        <authorList>
            <person name="Cui H.-L."/>
        </authorList>
    </citation>
    <scope>NUCLEOTIDE SEQUENCE [LARGE SCALE GENOMIC DNA]</scope>
    <source>
        <strain evidence="1 2">XZYJT49</strain>
    </source>
</reference>
<organism evidence="1 2">
    <name type="scientific">Halorussus limi</name>
    <dbReference type="NCBI Taxonomy" id="2938695"/>
    <lineage>
        <taxon>Archaea</taxon>
        <taxon>Methanobacteriati</taxon>
        <taxon>Methanobacteriota</taxon>
        <taxon>Stenosarchaea group</taxon>
        <taxon>Halobacteria</taxon>
        <taxon>Halobacteriales</taxon>
        <taxon>Haladaptataceae</taxon>
        <taxon>Halorussus</taxon>
    </lineage>
</organism>
<dbReference type="RefSeq" id="WP_248650628.1">
    <property type="nucleotide sequence ID" value="NZ_CP096659.1"/>
</dbReference>